<dbReference type="PANTHER" id="PTHR22100">
    <property type="entry name" value="WINGS APART-LIKE PROTEIN HOMOLOG"/>
    <property type="match status" value="1"/>
</dbReference>
<feature type="non-terminal residue" evidence="4">
    <location>
        <position position="1"/>
    </location>
</feature>
<dbReference type="Gene3D" id="1.25.10.10">
    <property type="entry name" value="Leucine-rich Repeat Variant"/>
    <property type="match status" value="1"/>
</dbReference>
<dbReference type="EMBL" id="CAJHNH020004169">
    <property type="protein sequence ID" value="CAG5130650.1"/>
    <property type="molecule type" value="Genomic_DNA"/>
</dbReference>
<dbReference type="InterPro" id="IPR012502">
    <property type="entry name" value="WAPL_dom"/>
</dbReference>
<evidence type="ECO:0000256" key="2">
    <source>
        <dbReference type="SAM" id="MobiDB-lite"/>
    </source>
</evidence>
<accession>A0A8S3ZS45</accession>
<comment type="caution">
    <text evidence="4">The sequence shown here is derived from an EMBL/GenBank/DDBJ whole genome shotgun (WGS) entry which is preliminary data.</text>
</comment>
<feature type="compositionally biased region" description="Polar residues" evidence="2">
    <location>
        <begin position="622"/>
        <end position="632"/>
    </location>
</feature>
<dbReference type="InterPro" id="IPR022771">
    <property type="entry name" value="WAPL_C"/>
</dbReference>
<dbReference type="InterPro" id="IPR039874">
    <property type="entry name" value="WAPL"/>
</dbReference>
<feature type="compositionally biased region" description="Polar residues" evidence="2">
    <location>
        <begin position="68"/>
        <end position="83"/>
    </location>
</feature>
<dbReference type="AlphaFoldDB" id="A0A8S3ZS45"/>
<feature type="region of interest" description="Disordered" evidence="2">
    <location>
        <begin position="614"/>
        <end position="690"/>
    </location>
</feature>
<organism evidence="4 5">
    <name type="scientific">Candidula unifasciata</name>
    <dbReference type="NCBI Taxonomy" id="100452"/>
    <lineage>
        <taxon>Eukaryota</taxon>
        <taxon>Metazoa</taxon>
        <taxon>Spiralia</taxon>
        <taxon>Lophotrochozoa</taxon>
        <taxon>Mollusca</taxon>
        <taxon>Gastropoda</taxon>
        <taxon>Heterobranchia</taxon>
        <taxon>Euthyneura</taxon>
        <taxon>Panpulmonata</taxon>
        <taxon>Eupulmonata</taxon>
        <taxon>Stylommatophora</taxon>
        <taxon>Helicina</taxon>
        <taxon>Helicoidea</taxon>
        <taxon>Geomitridae</taxon>
        <taxon>Candidula</taxon>
    </lineage>
</organism>
<keyword evidence="5" id="KW-1185">Reference proteome</keyword>
<feature type="region of interest" description="Disordered" evidence="2">
    <location>
        <begin position="66"/>
        <end position="91"/>
    </location>
</feature>
<protein>
    <recommendedName>
        <fullName evidence="3">WAPL domain-containing protein</fullName>
    </recommendedName>
</protein>
<dbReference type="Proteomes" id="UP000678393">
    <property type="component" value="Unassembled WGS sequence"/>
</dbReference>
<sequence length="690" mass="76734">MVTSPASSSSSKASDSAGCTPVVKCTIETINYQHIDISSVTELHAAPRHLEQGIDSESVSVLDMVSFSEPSSQSQETSNSQKSLEGESQKSSSPAVIEWKFFKSKKSLPQASDVQKRIFASSPQKLSAKASYNMRSWNSEHNEETEEKTATVRKKKKADDADVVIIQKPEEGPKLKREMHWPVGEHDEAYTTLTVSKSHKELYTVIQNVRQTHEVQELGETHDFIKEIDYLLDSLKETNSNTIRCLSCLQLASKCISPAFRMHMRVHGTISRIFNLLEDACSDPNLALSTAALMFVLSRDRLSMDLDHHSLSLMLKLNENDAGDVTALGVTSLQGLERTRQKVMELLGLLQETYSREVDLDFVSTSSLALESLLSLTSRRAGEGFKEELRSIGGLDHIVDSVRFCEKNLPEDLSGNIQKSLSVLRKLIRCLRVLENISYMNSENQNYLLSYRNSVLLQSCSRILRLCQLCLPAFKLPENLDSKAVKDLPGHSVLSCMLIVLRVMINITHSTVLVQLSGPASLEVGPLMETVVICLTATISCVPVEQRFDLAVQCLVLLTNLVEHHEGNRQMFMEMRIPVSQAQRSLARTRIMSAVSAVVKLFVQREQAAREMEEEIGGISDSPASPSFSLTGKQKDAASNVRQASGKQNKVKKKQNLPKTSTCSIPTEESVGEHQENQSILEDCEETFTK</sequence>
<reference evidence="4" key="1">
    <citation type="submission" date="2021-04" db="EMBL/GenBank/DDBJ databases">
        <authorList>
            <consortium name="Molecular Ecology Group"/>
        </authorList>
    </citation>
    <scope>NUCLEOTIDE SEQUENCE</scope>
</reference>
<gene>
    <name evidence="4" type="ORF">CUNI_LOCUS16208</name>
</gene>
<dbReference type="InterPro" id="IPR011989">
    <property type="entry name" value="ARM-like"/>
</dbReference>
<proteinExistence type="inferred from homology"/>
<dbReference type="PROSITE" id="PS51271">
    <property type="entry name" value="WAPL"/>
    <property type="match status" value="1"/>
</dbReference>
<evidence type="ECO:0000313" key="4">
    <source>
        <dbReference type="EMBL" id="CAG5130650.1"/>
    </source>
</evidence>
<dbReference type="PANTHER" id="PTHR22100:SF13">
    <property type="entry name" value="WINGS APART-LIKE PROTEIN HOMOLOG"/>
    <property type="match status" value="1"/>
</dbReference>
<feature type="compositionally biased region" description="Polar residues" evidence="2">
    <location>
        <begin position="657"/>
        <end position="667"/>
    </location>
</feature>
<dbReference type="OrthoDB" id="78088at2759"/>
<name>A0A8S3ZS45_9EUPU</name>
<evidence type="ECO:0000313" key="5">
    <source>
        <dbReference type="Proteomes" id="UP000678393"/>
    </source>
</evidence>
<feature type="domain" description="WAPL" evidence="3">
    <location>
        <begin position="196"/>
        <end position="690"/>
    </location>
</feature>
<dbReference type="Pfam" id="PF07814">
    <property type="entry name" value="WAPL"/>
    <property type="match status" value="1"/>
</dbReference>
<comment type="similarity">
    <text evidence="1">Belongs to the WAPL family.</text>
</comment>
<evidence type="ECO:0000259" key="3">
    <source>
        <dbReference type="PROSITE" id="PS51271"/>
    </source>
</evidence>
<evidence type="ECO:0000256" key="1">
    <source>
        <dbReference type="ARBA" id="ARBA00006854"/>
    </source>
</evidence>